<feature type="compositionally biased region" description="Low complexity" evidence="1">
    <location>
        <begin position="389"/>
        <end position="405"/>
    </location>
</feature>
<organism evidence="2 3">
    <name type="scientific">Microbotryum silenes-dioicae</name>
    <dbReference type="NCBI Taxonomy" id="796604"/>
    <lineage>
        <taxon>Eukaryota</taxon>
        <taxon>Fungi</taxon>
        <taxon>Dikarya</taxon>
        <taxon>Basidiomycota</taxon>
        <taxon>Pucciniomycotina</taxon>
        <taxon>Microbotryomycetes</taxon>
        <taxon>Microbotryales</taxon>
        <taxon>Microbotryaceae</taxon>
        <taxon>Microbotryum</taxon>
    </lineage>
</organism>
<name>A0A2X0NCE1_9BASI</name>
<evidence type="ECO:0000313" key="2">
    <source>
        <dbReference type="EMBL" id="SGZ17325.1"/>
    </source>
</evidence>
<accession>A0A2X0NCE1</accession>
<feature type="compositionally biased region" description="Basic and acidic residues" evidence="1">
    <location>
        <begin position="747"/>
        <end position="778"/>
    </location>
</feature>
<gene>
    <name evidence="2" type="primary">BQ5605_C020g09113</name>
    <name evidence="2" type="ORF">BQ5605_C020G09113</name>
</gene>
<feature type="region of interest" description="Disordered" evidence="1">
    <location>
        <begin position="500"/>
        <end position="581"/>
    </location>
</feature>
<feature type="compositionally biased region" description="Low complexity" evidence="1">
    <location>
        <begin position="299"/>
        <end position="315"/>
    </location>
</feature>
<feature type="compositionally biased region" description="Polar residues" evidence="1">
    <location>
        <begin position="406"/>
        <end position="416"/>
    </location>
</feature>
<feature type="region of interest" description="Disordered" evidence="1">
    <location>
        <begin position="33"/>
        <end position="61"/>
    </location>
</feature>
<feature type="compositionally biased region" description="Polar residues" evidence="1">
    <location>
        <begin position="90"/>
        <end position="99"/>
    </location>
</feature>
<feature type="region of interest" description="Disordered" evidence="1">
    <location>
        <begin position="83"/>
        <end position="110"/>
    </location>
</feature>
<evidence type="ECO:0000313" key="3">
    <source>
        <dbReference type="Proteomes" id="UP000249464"/>
    </source>
</evidence>
<dbReference type="EMBL" id="FQNC01000082">
    <property type="protein sequence ID" value="SGZ17325.1"/>
    <property type="molecule type" value="Genomic_DNA"/>
</dbReference>
<evidence type="ECO:0000256" key="1">
    <source>
        <dbReference type="SAM" id="MobiDB-lite"/>
    </source>
</evidence>
<feature type="compositionally biased region" description="Polar residues" evidence="1">
    <location>
        <begin position="690"/>
        <end position="701"/>
    </location>
</feature>
<dbReference type="Proteomes" id="UP000249464">
    <property type="component" value="Unassembled WGS sequence"/>
</dbReference>
<protein>
    <submittedName>
        <fullName evidence="2">BQ5605_C020g09113 protein</fullName>
    </submittedName>
</protein>
<keyword evidence="3" id="KW-1185">Reference proteome</keyword>
<feature type="region of interest" description="Disordered" evidence="1">
    <location>
        <begin position="286"/>
        <end position="436"/>
    </location>
</feature>
<feature type="compositionally biased region" description="Pro residues" evidence="1">
    <location>
        <begin position="329"/>
        <end position="338"/>
    </location>
</feature>
<dbReference type="AlphaFoldDB" id="A0A2X0NCE1"/>
<feature type="region of interest" description="Disordered" evidence="1">
    <location>
        <begin position="688"/>
        <end position="786"/>
    </location>
</feature>
<reference evidence="2 3" key="1">
    <citation type="submission" date="2016-11" db="EMBL/GenBank/DDBJ databases">
        <authorList>
            <person name="Jaros S."/>
            <person name="Januszkiewicz K."/>
            <person name="Wedrychowicz H."/>
        </authorList>
    </citation>
    <scope>NUCLEOTIDE SEQUENCE [LARGE SCALE GENOMIC DNA]</scope>
</reference>
<sequence>MVSPGARPRPLLIDPSALSPIEYEAYSILVNHDHHRPGRPEEPEQQAAEQRSRSGTSTSPSELWQVLKRWIKVDVDPKVEKQCRDGLEHSVSSTPNSGSRRACYATPSSSGSLRGADKIIRWASPDLVVRDHLHQILSFYREPSAIQTDSSDRESAPFHLMLGMLRLWSHSSTNRFLTRDLAFIQNDEPAQLFVPAPSTEISLVEQNPCSSPTSPAVVTTSSNPFRMTPVASPSPPPHPAAAAKTVEQDITAPSLVPVPVPVPVPIASISRGPPPSLPAKRIVSESGVAPAKRETNPFRSSASPSTSTTVTPRAVPNQPKNAATSSTIPFPPSLPPRKPSVISPIEPPPRRVSLKKTADPPSKPRAPSLSMTHRPGGAVPIPPPIHRATSSTPTISSRTPHISTSGYNPLSDTSSPVEPLIKNRSSSSSSKLTGSTHIGLENSVRLLPTTDESPHRLTTRMARSNSAISNASSTTSNPDVVGTYDGRIIYERPFSRKVSSPKTTYYTSRGMGMTPKDQTVEGMELEASSSDDDDDEDELDRATVLTDPLPTRSRFESFSNGETIRPDQLRNQAPLQPPPRRVITAPSSFPCFNLDGKDDDQDIPTGWGASAFTLSRSATHSGASTSRRRSDLPIGVVRPIPQRANSLSFGVQRRKRLVGNEVPGSWTQAARDGEEWMQRAKEGIVRRTSRGINLITTTTGSSKRERGEPLVGAGTDDEEEEGVFRDQPETGRVVASEGEEDSDDDDGGRVEPEPPERVKRKTAEEVRREVEREVKKSQEILGAEWE</sequence>
<feature type="compositionally biased region" description="Polar residues" evidence="1">
    <location>
        <begin position="318"/>
        <end position="328"/>
    </location>
</feature>
<feature type="compositionally biased region" description="Acidic residues" evidence="1">
    <location>
        <begin position="529"/>
        <end position="539"/>
    </location>
</feature>
<feature type="compositionally biased region" description="Acidic residues" evidence="1">
    <location>
        <begin position="737"/>
        <end position="746"/>
    </location>
</feature>
<proteinExistence type="predicted"/>
<dbReference type="STRING" id="796604.A0A2X0NCE1"/>